<accession>A0AAJ7E6S2</accession>
<feature type="compositionally biased region" description="Basic and acidic residues" evidence="1">
    <location>
        <begin position="462"/>
        <end position="474"/>
    </location>
</feature>
<evidence type="ECO:0000313" key="3">
    <source>
        <dbReference type="RefSeq" id="XP_013165256.1"/>
    </source>
</evidence>
<evidence type="ECO:0000256" key="2">
    <source>
        <dbReference type="SAM" id="SignalP"/>
    </source>
</evidence>
<dbReference type="GeneID" id="106116065"/>
<evidence type="ECO:0000256" key="1">
    <source>
        <dbReference type="SAM" id="MobiDB-lite"/>
    </source>
</evidence>
<proteinExistence type="predicted"/>
<dbReference type="KEGG" id="pxu:106116065"/>
<feature type="region of interest" description="Disordered" evidence="1">
    <location>
        <begin position="556"/>
        <end position="642"/>
    </location>
</feature>
<reference evidence="3" key="1">
    <citation type="submission" date="2025-08" db="UniProtKB">
        <authorList>
            <consortium name="RefSeq"/>
        </authorList>
    </citation>
    <scope>IDENTIFICATION</scope>
</reference>
<sequence length="642" mass="73745">MNYFFIFFIVFEVILENYLTASDFGSDILNYYKSETVSNFHKQWELHRKSYENALKLALRDSFGKKTMNTIERKMENECKLSNGFYVFDNMVHVFLQEMHLTELPHLKEPEISFPLAYNALSVEVELGKMIIETDYYMMRNTSDVLSAGEQDPYKNSPFVLQQVQDEGHLAIIAEGCFVSGFTIVRLTGFTVTLGHDTFGLRNCKFSIEISGEGSGSPPVIASYFSKAQASILENILSKPIRKELIAKLRSAAFSFINTSFFEDELPKYRHEQEKIFKQASTYVNQYVHDTIKESIVNNKASYDFDPMKISWTVKEQGNTSEESVSLEDIVIDGFDTAYSPQIGGPYKLRTVGIADTLRYNTLKIHGKIIFERNDLKNEHGFYMELQDVTLNINIDLEDTSQSTFNTDSYFYWRNTDFSIINLEETSKRIVAESIISGYLINKVSNYLNNKIPKSSIGETGKSVEENDGEHEQDGDPENEQDGVKSMEASDVSAVEENVNINISINESEGKVDDEATLKDQNIDEVTDKDSEKNKMKKDISLDVESVEEARRDIQIKPNLRKKKGFLSRNSNGKIKKHKDKHKKEKHFQENIKYGKIKKHKHKHHTEKKDKKYKKKGKKSSNTKRQNTQKISGLPISYDNEV</sequence>
<dbReference type="AlphaFoldDB" id="A0AAJ7E6S2"/>
<feature type="region of interest" description="Disordered" evidence="1">
    <location>
        <begin position="511"/>
        <end position="537"/>
    </location>
</feature>
<keyword evidence="2" id="KW-0732">Signal</keyword>
<feature type="signal peptide" evidence="2">
    <location>
        <begin position="1"/>
        <end position="21"/>
    </location>
</feature>
<name>A0AAJ7E6S2_PAPXU</name>
<feature type="chain" id="PRO_5042549107" evidence="2">
    <location>
        <begin position="22"/>
        <end position="642"/>
    </location>
</feature>
<dbReference type="Proteomes" id="UP000694872">
    <property type="component" value="Unplaced"/>
</dbReference>
<organism evidence="3">
    <name type="scientific">Papilio xuthus</name>
    <name type="common">Asian swallowtail butterfly</name>
    <dbReference type="NCBI Taxonomy" id="66420"/>
    <lineage>
        <taxon>Eukaryota</taxon>
        <taxon>Metazoa</taxon>
        <taxon>Ecdysozoa</taxon>
        <taxon>Arthropoda</taxon>
        <taxon>Hexapoda</taxon>
        <taxon>Insecta</taxon>
        <taxon>Pterygota</taxon>
        <taxon>Neoptera</taxon>
        <taxon>Endopterygota</taxon>
        <taxon>Lepidoptera</taxon>
        <taxon>Glossata</taxon>
        <taxon>Ditrysia</taxon>
        <taxon>Papilionoidea</taxon>
        <taxon>Papilionidae</taxon>
        <taxon>Papilioninae</taxon>
        <taxon>Papilio</taxon>
    </lineage>
</organism>
<feature type="compositionally biased region" description="Basic residues" evidence="1">
    <location>
        <begin position="595"/>
        <end position="622"/>
    </location>
</feature>
<gene>
    <name evidence="3" type="primary">LOC106116065</name>
</gene>
<dbReference type="RefSeq" id="XP_013165256.1">
    <property type="nucleotide sequence ID" value="XM_013309802.1"/>
</dbReference>
<protein>
    <submittedName>
        <fullName evidence="3">Uncharacterized protein LOC106116065</fullName>
    </submittedName>
</protein>
<feature type="region of interest" description="Disordered" evidence="1">
    <location>
        <begin position="455"/>
        <end position="490"/>
    </location>
</feature>
<feature type="compositionally biased region" description="Basic residues" evidence="1">
    <location>
        <begin position="574"/>
        <end position="586"/>
    </location>
</feature>